<proteinExistence type="predicted"/>
<dbReference type="KEGG" id="ami:Amir_1710"/>
<evidence type="ECO:0000256" key="1">
    <source>
        <dbReference type="SAM" id="MobiDB-lite"/>
    </source>
</evidence>
<dbReference type="InterPro" id="IPR017517">
    <property type="entry name" value="Maleyloyr_isom"/>
</dbReference>
<dbReference type="RefSeq" id="WP_015800548.1">
    <property type="nucleotide sequence ID" value="NC_013093.1"/>
</dbReference>
<accession>C6WCP2</accession>
<evidence type="ECO:0000313" key="3">
    <source>
        <dbReference type="EMBL" id="ACU35659.1"/>
    </source>
</evidence>
<dbReference type="eggNOG" id="ENOG502Z7S3">
    <property type="taxonomic scope" value="Bacteria"/>
</dbReference>
<feature type="compositionally biased region" description="Gly residues" evidence="1">
    <location>
        <begin position="275"/>
        <end position="288"/>
    </location>
</feature>
<dbReference type="InterPro" id="IPR017518">
    <property type="entry name" value="CHP03084"/>
</dbReference>
<feature type="region of interest" description="Disordered" evidence="1">
    <location>
        <begin position="246"/>
        <end position="332"/>
    </location>
</feature>
<keyword evidence="4" id="KW-1185">Reference proteome</keyword>
<dbReference type="Pfam" id="PF11716">
    <property type="entry name" value="MDMPI_N"/>
    <property type="match status" value="1"/>
</dbReference>
<dbReference type="STRING" id="446462.Amir_1710"/>
<reference evidence="3 4" key="1">
    <citation type="journal article" date="2009" name="Stand. Genomic Sci.">
        <title>Complete genome sequence of Actinosynnema mirum type strain (101).</title>
        <authorList>
            <person name="Land M."/>
            <person name="Lapidus A."/>
            <person name="Mayilraj S."/>
            <person name="Chen F."/>
            <person name="Copeland A."/>
            <person name="Del Rio T.G."/>
            <person name="Nolan M."/>
            <person name="Lucas S."/>
            <person name="Tice H."/>
            <person name="Cheng J.F."/>
            <person name="Chertkov O."/>
            <person name="Bruce D."/>
            <person name="Goodwin L."/>
            <person name="Pitluck S."/>
            <person name="Rohde M."/>
            <person name="Goker M."/>
            <person name="Pati A."/>
            <person name="Ivanova N."/>
            <person name="Mavromatis K."/>
            <person name="Chen A."/>
            <person name="Palaniappan K."/>
            <person name="Hauser L."/>
            <person name="Chang Y.J."/>
            <person name="Jeffries C.C."/>
            <person name="Brettin T."/>
            <person name="Detter J.C."/>
            <person name="Han C."/>
            <person name="Chain P."/>
            <person name="Tindall B.J."/>
            <person name="Bristow J."/>
            <person name="Eisen J.A."/>
            <person name="Markowitz V."/>
            <person name="Hugenholtz P."/>
            <person name="Kyrpides N.C."/>
            <person name="Klenk H.P."/>
        </authorList>
    </citation>
    <scope>NUCLEOTIDE SEQUENCE [LARGE SCALE GENOMIC DNA]</scope>
    <source>
        <strain evidence="4">ATCC 29888 / DSM 43827 / JCM 3225 / NBRC 14064 / NCIMB 13271 / NRRL B-12336 / IMRU 3971 / 101</strain>
    </source>
</reference>
<sequence length="332" mass="34422">MSGTVDPVLGAVLRDLAAEGRELEGLVAEADWAAPTPAPGWTIGHQVRHLHWTDRAVLLALLDPDQFRAMAAAVASDVTGAVERGACTPVTLEGWRDGRRRLSSALAGARGRVPWFGPPMSPTTMATARVMETWAHGQDVADALGVVRTPTARLRHVAHIGVRAFGFAFTANGLPVPPVSPRVELVAPDGGLWTWGDEGAEDRITGRALDFCLLVTRRRHPADLAVRATGTAASAWLPIAQAFAGPPGAGRAPGGNGVISGETGSRWSRDRGARNGPGFGGTPGIGGDRGARNGRGPHGSGDRDPGAHDGLSAPGSRADPVDRTDRAGGGHR</sequence>
<feature type="compositionally biased region" description="Basic and acidic residues" evidence="1">
    <location>
        <begin position="319"/>
        <end position="332"/>
    </location>
</feature>
<dbReference type="NCBIfam" id="TIGR03084">
    <property type="entry name" value="TIGR03084 family metal-binding protein"/>
    <property type="match status" value="1"/>
</dbReference>
<dbReference type="PROSITE" id="PS50108">
    <property type="entry name" value="CRIB"/>
    <property type="match status" value="1"/>
</dbReference>
<gene>
    <name evidence="3" type="ordered locus">Amir_1710</name>
</gene>
<evidence type="ECO:0000313" key="4">
    <source>
        <dbReference type="Proteomes" id="UP000002213"/>
    </source>
</evidence>
<dbReference type="SUPFAM" id="SSF109854">
    <property type="entry name" value="DinB/YfiT-like putative metalloenzymes"/>
    <property type="match status" value="1"/>
</dbReference>
<dbReference type="AlphaFoldDB" id="C6WCP2"/>
<dbReference type="Proteomes" id="UP000002213">
    <property type="component" value="Chromosome"/>
</dbReference>
<dbReference type="GO" id="GO:0046872">
    <property type="term" value="F:metal ion binding"/>
    <property type="evidence" value="ECO:0007669"/>
    <property type="project" value="InterPro"/>
</dbReference>
<name>C6WCP2_ACTMD</name>
<feature type="compositionally biased region" description="Gly residues" evidence="1">
    <location>
        <begin position="247"/>
        <end position="258"/>
    </location>
</feature>
<dbReference type="NCBIfam" id="TIGR03083">
    <property type="entry name" value="maleylpyruvate isomerase family mycothiol-dependent enzyme"/>
    <property type="match status" value="1"/>
</dbReference>
<dbReference type="HOGENOM" id="CLU_067335_0_0_11"/>
<organism evidence="3 4">
    <name type="scientific">Actinosynnema mirum (strain ATCC 29888 / DSM 43827 / JCM 3225 / NBRC 14064 / NCIMB 13271 / NRRL B-12336 / IMRU 3971 / 101)</name>
    <dbReference type="NCBI Taxonomy" id="446462"/>
    <lineage>
        <taxon>Bacteria</taxon>
        <taxon>Bacillati</taxon>
        <taxon>Actinomycetota</taxon>
        <taxon>Actinomycetes</taxon>
        <taxon>Pseudonocardiales</taxon>
        <taxon>Pseudonocardiaceae</taxon>
        <taxon>Actinosynnema</taxon>
    </lineage>
</organism>
<dbReference type="InterPro" id="IPR034660">
    <property type="entry name" value="DinB/YfiT-like"/>
</dbReference>
<dbReference type="OrthoDB" id="113180at2"/>
<dbReference type="InterPro" id="IPR000095">
    <property type="entry name" value="CRIB_dom"/>
</dbReference>
<feature type="domain" description="CRIB" evidence="2">
    <location>
        <begin position="147"/>
        <end position="161"/>
    </location>
</feature>
<dbReference type="EMBL" id="CP001630">
    <property type="protein sequence ID" value="ACU35659.1"/>
    <property type="molecule type" value="Genomic_DNA"/>
</dbReference>
<evidence type="ECO:0000259" key="2">
    <source>
        <dbReference type="PROSITE" id="PS50108"/>
    </source>
</evidence>
<protein>
    <recommendedName>
        <fullName evidence="2">CRIB domain-containing protein</fullName>
    </recommendedName>
</protein>
<dbReference type="InterPro" id="IPR024344">
    <property type="entry name" value="MDMPI_metal-binding"/>
</dbReference>
<dbReference type="Gene3D" id="1.20.120.450">
    <property type="entry name" value="dinb family like domain"/>
    <property type="match status" value="1"/>
</dbReference>